<evidence type="ECO:0000259" key="2">
    <source>
        <dbReference type="PROSITE" id="PS51029"/>
    </source>
</evidence>
<dbReference type="EMBL" id="WJQU01000001">
    <property type="protein sequence ID" value="KAJ6649875.1"/>
    <property type="molecule type" value="Genomic_DNA"/>
</dbReference>
<keyword evidence="4" id="KW-1185">Reference proteome</keyword>
<dbReference type="InterPro" id="IPR039353">
    <property type="entry name" value="TF_Adf1"/>
</dbReference>
<evidence type="ECO:0000313" key="4">
    <source>
        <dbReference type="Proteomes" id="UP001151699"/>
    </source>
</evidence>
<dbReference type="OrthoDB" id="6081971at2759"/>
<dbReference type="SMART" id="SM00595">
    <property type="entry name" value="MADF"/>
    <property type="match status" value="1"/>
</dbReference>
<evidence type="ECO:0000256" key="1">
    <source>
        <dbReference type="SAM" id="MobiDB-lite"/>
    </source>
</evidence>
<feature type="region of interest" description="Disordered" evidence="1">
    <location>
        <begin position="230"/>
        <end position="259"/>
    </location>
</feature>
<reference evidence="3" key="1">
    <citation type="submission" date="2022-07" db="EMBL/GenBank/DDBJ databases">
        <authorList>
            <person name="Trinca V."/>
            <person name="Uliana J.V.C."/>
            <person name="Torres T.T."/>
            <person name="Ward R.J."/>
            <person name="Monesi N."/>
        </authorList>
    </citation>
    <scope>NUCLEOTIDE SEQUENCE</scope>
    <source>
        <strain evidence="3">HSMRA1968</strain>
        <tissue evidence="3">Whole embryos</tissue>
    </source>
</reference>
<dbReference type="InterPro" id="IPR006578">
    <property type="entry name" value="MADF-dom"/>
</dbReference>
<name>A0A9Q0NGM1_9DIPT</name>
<comment type="caution">
    <text evidence="3">The sequence shown here is derived from an EMBL/GenBank/DDBJ whole genome shotgun (WGS) entry which is preliminary data.</text>
</comment>
<dbReference type="GO" id="GO:0005667">
    <property type="term" value="C:transcription regulator complex"/>
    <property type="evidence" value="ECO:0007669"/>
    <property type="project" value="TreeGrafter"/>
</dbReference>
<dbReference type="GO" id="GO:0006357">
    <property type="term" value="P:regulation of transcription by RNA polymerase II"/>
    <property type="evidence" value="ECO:0007669"/>
    <property type="project" value="TreeGrafter"/>
</dbReference>
<sequence>MMDERLIGEVQKHAIIYNRQKSNMINGDKSASKEMAWAKIAMSLGTDADSCKKRWKYLRERYVQQKKVGDSPSYEHLSRPYLEKMKFLDHFIQPRKSYRNVVHLLASPSNSQNSMNETSDMDRSIQMSLQNFHNDASVDHLHHIQNSSTDEAYRQFYQRLHVREPEKLDDLRHNMQTTAPDLIKTELLHNNMPSSSSSIVSQPSPLPVSGHGEMLDDNDQKRRRTSIIDQAQHHHQQSDNDEQSSADVGDSELELQRSPPFPNEFLYPFYQHAQRQIRNSEQLLGELVTSELLKMTKERKRIAQKKILEILFFDD</sequence>
<accession>A0A9Q0NGM1</accession>
<dbReference type="PANTHER" id="PTHR12243:SF69">
    <property type="entry name" value="SI:CH73-59F11.3"/>
    <property type="match status" value="1"/>
</dbReference>
<feature type="compositionally biased region" description="Low complexity" evidence="1">
    <location>
        <begin position="193"/>
        <end position="209"/>
    </location>
</feature>
<evidence type="ECO:0000313" key="3">
    <source>
        <dbReference type="EMBL" id="KAJ6649875.1"/>
    </source>
</evidence>
<dbReference type="PANTHER" id="PTHR12243">
    <property type="entry name" value="MADF DOMAIN TRANSCRIPTION FACTOR"/>
    <property type="match status" value="1"/>
</dbReference>
<organism evidence="3 4">
    <name type="scientific">Pseudolycoriella hygida</name>
    <dbReference type="NCBI Taxonomy" id="35572"/>
    <lineage>
        <taxon>Eukaryota</taxon>
        <taxon>Metazoa</taxon>
        <taxon>Ecdysozoa</taxon>
        <taxon>Arthropoda</taxon>
        <taxon>Hexapoda</taxon>
        <taxon>Insecta</taxon>
        <taxon>Pterygota</taxon>
        <taxon>Neoptera</taxon>
        <taxon>Endopterygota</taxon>
        <taxon>Diptera</taxon>
        <taxon>Nematocera</taxon>
        <taxon>Sciaroidea</taxon>
        <taxon>Sciaridae</taxon>
        <taxon>Pseudolycoriella</taxon>
    </lineage>
</organism>
<gene>
    <name evidence="3" type="primary">Adf1_0</name>
    <name evidence="3" type="ORF">Bhyg_05116</name>
</gene>
<feature type="compositionally biased region" description="Acidic residues" evidence="1">
    <location>
        <begin position="239"/>
        <end position="253"/>
    </location>
</feature>
<feature type="domain" description="MADF" evidence="2">
    <location>
        <begin position="5"/>
        <end position="93"/>
    </location>
</feature>
<proteinExistence type="predicted"/>
<feature type="region of interest" description="Disordered" evidence="1">
    <location>
        <begin position="191"/>
        <end position="218"/>
    </location>
</feature>
<protein>
    <submittedName>
        <fullName evidence="3">Transcription factor Adf-1</fullName>
    </submittedName>
</protein>
<dbReference type="Pfam" id="PF10545">
    <property type="entry name" value="MADF_DNA_bdg"/>
    <property type="match status" value="1"/>
</dbReference>
<dbReference type="Proteomes" id="UP001151699">
    <property type="component" value="Chromosome A"/>
</dbReference>
<dbReference type="AlphaFoldDB" id="A0A9Q0NGM1"/>
<dbReference type="GO" id="GO:0005634">
    <property type="term" value="C:nucleus"/>
    <property type="evidence" value="ECO:0007669"/>
    <property type="project" value="TreeGrafter"/>
</dbReference>
<dbReference type="PROSITE" id="PS51029">
    <property type="entry name" value="MADF"/>
    <property type="match status" value="1"/>
</dbReference>